<dbReference type="Gene3D" id="3.30.360.10">
    <property type="entry name" value="Dihydrodipicolinate Reductase, domain 2"/>
    <property type="match status" value="1"/>
</dbReference>
<evidence type="ECO:0000313" key="2">
    <source>
        <dbReference type="Proteomes" id="UP000219048"/>
    </source>
</evidence>
<dbReference type="Proteomes" id="UP000219048">
    <property type="component" value="Unassembled WGS sequence"/>
</dbReference>
<gene>
    <name evidence="1" type="ORF">SAMN06265377_3236</name>
</gene>
<dbReference type="AlphaFoldDB" id="A0A285MWA6"/>
<dbReference type="PANTHER" id="PTHR43796:SF2">
    <property type="entry name" value="CARBOXYNORSPERMIDINE SYNTHASE"/>
    <property type="match status" value="1"/>
</dbReference>
<evidence type="ECO:0000313" key="1">
    <source>
        <dbReference type="EMBL" id="SNZ01398.1"/>
    </source>
</evidence>
<dbReference type="PANTHER" id="PTHR43796">
    <property type="entry name" value="CARBOXYNORSPERMIDINE SYNTHASE"/>
    <property type="match status" value="1"/>
</dbReference>
<accession>A0A285MWA6</accession>
<reference evidence="2" key="1">
    <citation type="submission" date="2017-09" db="EMBL/GenBank/DDBJ databases">
        <authorList>
            <person name="Varghese N."/>
            <person name="Submissions S."/>
        </authorList>
    </citation>
    <scope>NUCLEOTIDE SEQUENCE [LARGE SCALE GENOMIC DNA]</scope>
    <source>
        <strain evidence="2">DSM 25885</strain>
    </source>
</reference>
<dbReference type="Gene3D" id="3.40.50.720">
    <property type="entry name" value="NAD(P)-binding Rossmann-like Domain"/>
    <property type="match status" value="1"/>
</dbReference>
<proteinExistence type="predicted"/>
<dbReference type="EMBL" id="OBEH01000005">
    <property type="protein sequence ID" value="SNZ01398.1"/>
    <property type="molecule type" value="Genomic_DNA"/>
</dbReference>
<dbReference type="InterPro" id="IPR036291">
    <property type="entry name" value="NAD(P)-bd_dom_sf"/>
</dbReference>
<protein>
    <submittedName>
        <fullName evidence="1">Saccharopine dehydrogenase, NADP-dependent</fullName>
    </submittedName>
</protein>
<dbReference type="SUPFAM" id="SSF51735">
    <property type="entry name" value="NAD(P)-binding Rossmann-fold domains"/>
    <property type="match status" value="1"/>
</dbReference>
<dbReference type="RefSeq" id="WP_097046845.1">
    <property type="nucleotide sequence ID" value="NZ_OBEH01000005.1"/>
</dbReference>
<name>A0A285MWA6_9FLAO</name>
<organism evidence="1 2">
    <name type="scientific">Flagellimonas pacifica</name>
    <dbReference type="NCBI Taxonomy" id="1247520"/>
    <lineage>
        <taxon>Bacteria</taxon>
        <taxon>Pseudomonadati</taxon>
        <taxon>Bacteroidota</taxon>
        <taxon>Flavobacteriia</taxon>
        <taxon>Flavobacteriales</taxon>
        <taxon>Flavobacteriaceae</taxon>
        <taxon>Flagellimonas</taxon>
    </lineage>
</organism>
<keyword evidence="2" id="KW-1185">Reference proteome</keyword>
<dbReference type="OrthoDB" id="1910498at2"/>
<sequence length="379" mass="43170">MKSRDKILIIGGYGTVGSIVSRQLAMRYPSKVIIAGRNKDKAVHFIREHGLSASAIYMDIEMGDFQEVRFDMIHTVVNCLETMDMSFLLECINLNINYTEVGASFETHKRFFELSEYIDNGQGLVIPSVGLIPGLSNILAYNGAKEFTEVREIHSYVMLGLGESHGIDSIRWMLKKTNSAFKIKTKKGKVSVRGFTNPKSTRLLNEKRGRAFYLFDFSDHHIIPLFVDVEAVDTRIAFDSRLVTKLFHLFQKTGILKWYERLNPKQFKRVLDFLPIGSERFALQVEIMGCDSLRMSQKAVYIVTGDNEALATATVTSFAAELLYKNTELKGLKHIEEILDFRELVKYLEKHNITIKNERGYENNTVQPSGKPRDYGVIG</sequence>